<feature type="signal peptide" evidence="10">
    <location>
        <begin position="1"/>
        <end position="18"/>
    </location>
</feature>
<protein>
    <submittedName>
        <fullName evidence="12">Outer membrane receptor for ferrienterochelin and colicins</fullName>
    </submittedName>
</protein>
<keyword evidence="2 8" id="KW-0813">Transport</keyword>
<keyword evidence="6 8" id="KW-0472">Membrane</keyword>
<proteinExistence type="inferred from homology"/>
<keyword evidence="5 10" id="KW-0732">Signal</keyword>
<evidence type="ECO:0000256" key="2">
    <source>
        <dbReference type="ARBA" id="ARBA00022448"/>
    </source>
</evidence>
<reference evidence="13" key="1">
    <citation type="submission" date="2016-10" db="EMBL/GenBank/DDBJ databases">
        <authorList>
            <person name="Varghese N."/>
            <person name="Submissions S."/>
        </authorList>
    </citation>
    <scope>NUCLEOTIDE SEQUENCE [LARGE SCALE GENOMIC DNA]</scope>
    <source>
        <strain evidence="13">DSM 24450</strain>
    </source>
</reference>
<dbReference type="InterPro" id="IPR041700">
    <property type="entry name" value="OMP_b-brl_3"/>
</dbReference>
<evidence type="ECO:0000256" key="9">
    <source>
        <dbReference type="SAM" id="MobiDB-lite"/>
    </source>
</evidence>
<evidence type="ECO:0000313" key="13">
    <source>
        <dbReference type="Proteomes" id="UP000199312"/>
    </source>
</evidence>
<keyword evidence="13" id="KW-1185">Reference proteome</keyword>
<evidence type="ECO:0000256" key="4">
    <source>
        <dbReference type="ARBA" id="ARBA00022692"/>
    </source>
</evidence>
<dbReference type="Proteomes" id="UP000199312">
    <property type="component" value="Unassembled WGS sequence"/>
</dbReference>
<evidence type="ECO:0000256" key="10">
    <source>
        <dbReference type="SAM" id="SignalP"/>
    </source>
</evidence>
<evidence type="ECO:0000256" key="3">
    <source>
        <dbReference type="ARBA" id="ARBA00022452"/>
    </source>
</evidence>
<dbReference type="Gene3D" id="2.60.40.1120">
    <property type="entry name" value="Carboxypeptidase-like, regulatory domain"/>
    <property type="match status" value="1"/>
</dbReference>
<sequence length="790" mass="88652">MRKLSLLLGLLISITTFAQIPSNSNPKTGEINGKILDAQTKTALPYVSIVIKDGLNKAVTGGITDENGDFTIKQISEGENTVEIQFIGYKTEIKKIKVTRLNYKIDLGTILLTEEAAQLNEVLVVAETSTVTQKIDRKVINVGKDLTATGSTASELLNNVQSVSVDSQTGNISLRGNDNVRVLIDGKPSNISTAQLLKQIPSSSIKSVELITNPSAKYNPEGMSGIINIVLHKNANLGFNGSVNTGLTIGDNTRYNGSLDVNLKTGKVNIFANYGTNNGKYSNDGTIERFDNNSSQTFNNINKNESHLIKTGLDYYLNEKNTISFFTTQNIYDGSATGNTQVIYNNNDFDNIIQDFSPKSDNKSQTYNLNYKIEFNKEGHNLELETNYENSQNDENSVYNTYTGTPANFSSYTDKSNNKATSTTINLDYVNPISETIKLELGAEVRINNTDNIYQSTFFANSDYEYNRTINSLYATYSQKFNKLSLQLGARLEIFNVDAVQENTKIYEDDYVTLYPSAFLTYNPSEKNQYQLSYSRRVDRPNLQQVNPIREWSTPTVSSFGNPELKPQFTNSFEVNYTKQVNKGSFTIGTFYRNINDNITRVLFEDPSDVNRVILSFDNTEDNNSYGLEISSNYKLTNWWSANASFDLYNQKDKGVVGNENIEVNSTIWNARINNNYKVSENLRLQLFGMYRGSQESIQWNVKPMWKLDFGASLNVLDNKGTISARISDIFNTMSFNFESEKPYPQAGEFFWESQNAYIGFNYRFGGGKSKARARKSRDNNEAQGGGGFL</sequence>
<dbReference type="EMBL" id="FOZP01000011">
    <property type="protein sequence ID" value="SFS80517.1"/>
    <property type="molecule type" value="Genomic_DNA"/>
</dbReference>
<dbReference type="InterPro" id="IPR037066">
    <property type="entry name" value="Plug_dom_sf"/>
</dbReference>
<dbReference type="InterPro" id="IPR039426">
    <property type="entry name" value="TonB-dep_rcpt-like"/>
</dbReference>
<dbReference type="Pfam" id="PF14905">
    <property type="entry name" value="OMP_b-brl_3"/>
    <property type="match status" value="1"/>
</dbReference>
<organism evidence="12 13">
    <name type="scientific">Lutibacter maritimus</name>
    <dbReference type="NCBI Taxonomy" id="593133"/>
    <lineage>
        <taxon>Bacteria</taxon>
        <taxon>Pseudomonadati</taxon>
        <taxon>Bacteroidota</taxon>
        <taxon>Flavobacteriia</taxon>
        <taxon>Flavobacteriales</taxon>
        <taxon>Flavobacteriaceae</taxon>
        <taxon>Lutibacter</taxon>
    </lineage>
</organism>
<evidence type="ECO:0000313" key="12">
    <source>
        <dbReference type="EMBL" id="SFS80517.1"/>
    </source>
</evidence>
<feature type="chain" id="PRO_5011619322" evidence="10">
    <location>
        <begin position="19"/>
        <end position="790"/>
    </location>
</feature>
<dbReference type="SUPFAM" id="SSF49464">
    <property type="entry name" value="Carboxypeptidase regulatory domain-like"/>
    <property type="match status" value="1"/>
</dbReference>
<keyword evidence="4 8" id="KW-0812">Transmembrane</keyword>
<comment type="subcellular location">
    <subcellularLocation>
        <location evidence="1 8">Cell outer membrane</location>
        <topology evidence="1 8">Multi-pass membrane protein</topology>
    </subcellularLocation>
</comment>
<dbReference type="Gene3D" id="2.170.130.10">
    <property type="entry name" value="TonB-dependent receptor, plug domain"/>
    <property type="match status" value="1"/>
</dbReference>
<feature type="region of interest" description="Disordered" evidence="9">
    <location>
        <begin position="771"/>
        <end position="790"/>
    </location>
</feature>
<evidence type="ECO:0000256" key="6">
    <source>
        <dbReference type="ARBA" id="ARBA00023136"/>
    </source>
</evidence>
<keyword evidence="3 8" id="KW-1134">Transmembrane beta strand</keyword>
<gene>
    <name evidence="12" type="ORF">SAMN04488006_0132</name>
</gene>
<evidence type="ECO:0000259" key="11">
    <source>
        <dbReference type="Pfam" id="PF14905"/>
    </source>
</evidence>
<feature type="domain" description="Outer membrane protein beta-barrel" evidence="11">
    <location>
        <begin position="374"/>
        <end position="763"/>
    </location>
</feature>
<dbReference type="STRING" id="593133.SAMN04488006_0132"/>
<dbReference type="PROSITE" id="PS52016">
    <property type="entry name" value="TONB_DEPENDENT_REC_3"/>
    <property type="match status" value="1"/>
</dbReference>
<name>A0A1I6SUA9_9FLAO</name>
<evidence type="ECO:0000256" key="7">
    <source>
        <dbReference type="ARBA" id="ARBA00023237"/>
    </source>
</evidence>
<dbReference type="RefSeq" id="WP_090230547.1">
    <property type="nucleotide sequence ID" value="NZ_FOZP01000011.1"/>
</dbReference>
<dbReference type="GO" id="GO:0044718">
    <property type="term" value="P:siderophore transmembrane transport"/>
    <property type="evidence" value="ECO:0007669"/>
    <property type="project" value="TreeGrafter"/>
</dbReference>
<dbReference type="GO" id="GO:0015344">
    <property type="term" value="F:siderophore uptake transmembrane transporter activity"/>
    <property type="evidence" value="ECO:0007669"/>
    <property type="project" value="TreeGrafter"/>
</dbReference>
<dbReference type="Pfam" id="PF13715">
    <property type="entry name" value="CarbopepD_reg_2"/>
    <property type="match status" value="1"/>
</dbReference>
<evidence type="ECO:0000256" key="8">
    <source>
        <dbReference type="PROSITE-ProRule" id="PRU01360"/>
    </source>
</evidence>
<evidence type="ECO:0000256" key="1">
    <source>
        <dbReference type="ARBA" id="ARBA00004571"/>
    </source>
</evidence>
<dbReference type="InterPro" id="IPR008969">
    <property type="entry name" value="CarboxyPept-like_regulatory"/>
</dbReference>
<dbReference type="SUPFAM" id="SSF56935">
    <property type="entry name" value="Porins"/>
    <property type="match status" value="1"/>
</dbReference>
<dbReference type="PANTHER" id="PTHR30069:SF29">
    <property type="entry name" value="HEMOGLOBIN AND HEMOGLOBIN-HAPTOGLOBIN-BINDING PROTEIN 1-RELATED"/>
    <property type="match status" value="1"/>
</dbReference>
<dbReference type="InterPro" id="IPR036942">
    <property type="entry name" value="Beta-barrel_TonB_sf"/>
</dbReference>
<dbReference type="GO" id="GO:0009279">
    <property type="term" value="C:cell outer membrane"/>
    <property type="evidence" value="ECO:0007669"/>
    <property type="project" value="UniProtKB-SubCell"/>
</dbReference>
<keyword evidence="7 8" id="KW-0998">Cell outer membrane</keyword>
<dbReference type="AlphaFoldDB" id="A0A1I6SUA9"/>
<keyword evidence="12" id="KW-0675">Receptor</keyword>
<dbReference type="OrthoDB" id="8764943at2"/>
<dbReference type="PANTHER" id="PTHR30069">
    <property type="entry name" value="TONB-DEPENDENT OUTER MEMBRANE RECEPTOR"/>
    <property type="match status" value="1"/>
</dbReference>
<dbReference type="Gene3D" id="2.40.170.20">
    <property type="entry name" value="TonB-dependent receptor, beta-barrel domain"/>
    <property type="match status" value="1"/>
</dbReference>
<evidence type="ECO:0000256" key="5">
    <source>
        <dbReference type="ARBA" id="ARBA00022729"/>
    </source>
</evidence>
<accession>A0A1I6SUA9</accession>
<comment type="similarity">
    <text evidence="8">Belongs to the TonB-dependent receptor family.</text>
</comment>